<sequence length="421" mass="45047">MANTIIDIGGNNNGRIDPGENIEMTVAIKNIGGVDFTNLNTTLVCMDPYITITDNSGYLGYLAVDSTKENTSDPYVLSADASAPVGHLVEFHVIVDDGAFTDTLTFPIVIGSYHYLIWNPDPTPAPGQTMHSTLSALGYSGNISGTLLTEEPLDQHLAVFVCVGIYPSNYVIGATSPEATALVQYINEGGNVYLEGGDVWYFDPPTGYNFGPLFGILPIGDGSNDLFTVAGLSGTFTEGMSFTYAGQNSFIDHLRSTGTGFSILRNATNTDTIGVASDAGTHKTVGTSFEIGGLVDGSGVSTKAALLDSIMHFFGISLTAVEEITDLNVKNTALWMAPNPFCTFTDITYEITGNSGFTLQIFDITGRLIKDFSNQTSVIGNRSSVIWHGNDERGRRLPAGVYFVKLDTDSHTETQKVILVE</sequence>
<dbReference type="InterPro" id="IPR026444">
    <property type="entry name" value="Secre_tail"/>
</dbReference>
<reference evidence="1 2" key="1">
    <citation type="journal article" date="2015" name="Microbiome">
        <title>Genomic resolution of linkages in carbon, nitrogen, and sulfur cycling among widespread estuary sediment bacteria.</title>
        <authorList>
            <person name="Baker B.J."/>
            <person name="Lazar C.S."/>
            <person name="Teske A.P."/>
            <person name="Dick G.J."/>
        </authorList>
    </citation>
    <scope>NUCLEOTIDE SEQUENCE [LARGE SCALE GENOMIC DNA]</scope>
    <source>
        <strain evidence="1">SM23_60</strain>
    </source>
</reference>
<name>A0A0S8GKP9_UNCW3</name>
<dbReference type="NCBIfam" id="TIGR04183">
    <property type="entry name" value="Por_Secre_tail"/>
    <property type="match status" value="1"/>
</dbReference>
<dbReference type="AlphaFoldDB" id="A0A0S8GKP9"/>
<accession>A0A0S8GKP9</accession>
<gene>
    <name evidence="1" type="ORF">AMJ87_04790</name>
</gene>
<proteinExistence type="predicted"/>
<dbReference type="Proteomes" id="UP000051096">
    <property type="component" value="Unassembled WGS sequence"/>
</dbReference>
<dbReference type="EMBL" id="LJUO01000032">
    <property type="protein sequence ID" value="KPK72428.1"/>
    <property type="molecule type" value="Genomic_DNA"/>
</dbReference>
<evidence type="ECO:0000313" key="2">
    <source>
        <dbReference type="Proteomes" id="UP000051096"/>
    </source>
</evidence>
<comment type="caution">
    <text evidence="1">The sequence shown here is derived from an EMBL/GenBank/DDBJ whole genome shotgun (WGS) entry which is preliminary data.</text>
</comment>
<protein>
    <submittedName>
        <fullName evidence="1">Uncharacterized protein</fullName>
    </submittedName>
</protein>
<organism evidence="1 2">
    <name type="scientific">candidate division WOR_3 bacterium SM23_60</name>
    <dbReference type="NCBI Taxonomy" id="1703780"/>
    <lineage>
        <taxon>Bacteria</taxon>
        <taxon>Bacteria division WOR-3</taxon>
    </lineage>
</organism>
<evidence type="ECO:0000313" key="1">
    <source>
        <dbReference type="EMBL" id="KPK72428.1"/>
    </source>
</evidence>
<dbReference type="Gene3D" id="2.60.40.4070">
    <property type="match status" value="1"/>
</dbReference>